<organism evidence="1 2">
    <name type="scientific">Blepharisma stoltei</name>
    <dbReference type="NCBI Taxonomy" id="1481888"/>
    <lineage>
        <taxon>Eukaryota</taxon>
        <taxon>Sar</taxon>
        <taxon>Alveolata</taxon>
        <taxon>Ciliophora</taxon>
        <taxon>Postciliodesmatophora</taxon>
        <taxon>Heterotrichea</taxon>
        <taxon>Heterotrichida</taxon>
        <taxon>Blepharismidae</taxon>
        <taxon>Blepharisma</taxon>
    </lineage>
</organism>
<comment type="caution">
    <text evidence="1">The sequence shown here is derived from an EMBL/GenBank/DDBJ whole genome shotgun (WGS) entry which is preliminary data.</text>
</comment>
<dbReference type="Proteomes" id="UP001162131">
    <property type="component" value="Unassembled WGS sequence"/>
</dbReference>
<protein>
    <submittedName>
        <fullName evidence="1">Uncharacterized protein</fullName>
    </submittedName>
</protein>
<accession>A0AAU9IME6</accession>
<dbReference type="Gene3D" id="4.10.365.10">
    <property type="entry name" value="p27"/>
    <property type="match status" value="1"/>
</dbReference>
<keyword evidence="2" id="KW-1185">Reference proteome</keyword>
<evidence type="ECO:0000313" key="2">
    <source>
        <dbReference type="Proteomes" id="UP001162131"/>
    </source>
</evidence>
<evidence type="ECO:0000313" key="1">
    <source>
        <dbReference type="EMBL" id="CAG9312954.1"/>
    </source>
</evidence>
<name>A0AAU9IME6_9CILI</name>
<gene>
    <name evidence="1" type="ORF">BSTOLATCC_MIC7745</name>
</gene>
<reference evidence="1" key="1">
    <citation type="submission" date="2021-09" db="EMBL/GenBank/DDBJ databases">
        <authorList>
            <consortium name="AG Swart"/>
            <person name="Singh M."/>
            <person name="Singh A."/>
            <person name="Seah K."/>
            <person name="Emmerich C."/>
        </authorList>
    </citation>
    <scope>NUCLEOTIDE SEQUENCE</scope>
    <source>
        <strain evidence="1">ATCC30299</strain>
    </source>
</reference>
<dbReference type="InterPro" id="IPR044898">
    <property type="entry name" value="CDI_dom_sf"/>
</dbReference>
<dbReference type="AlphaFoldDB" id="A0AAU9IME6"/>
<dbReference type="EMBL" id="CAJZBQ010000009">
    <property type="protein sequence ID" value="CAG9312954.1"/>
    <property type="molecule type" value="Genomic_DNA"/>
</dbReference>
<proteinExistence type="predicted"/>
<sequence>MSLFCESQEEREQHLLIWMADIKQELIDHAIEKSTFYGFDFDNEIPRTNKDQRYQWEGFYSNSSSKLRESILSEPESTRSTIATLQNSIFEIQDIADLDFRISIDADLMKDT</sequence>